<dbReference type="EMBL" id="QFNF01000023">
    <property type="protein sequence ID" value="PZO77196.1"/>
    <property type="molecule type" value="Genomic_DNA"/>
</dbReference>
<reference evidence="2 3" key="1">
    <citation type="submission" date="2017-08" db="EMBL/GenBank/DDBJ databases">
        <title>Infants hospitalized years apart are colonized by the same room-sourced microbial strains.</title>
        <authorList>
            <person name="Brooks B."/>
            <person name="Olm M.R."/>
            <person name="Firek B.A."/>
            <person name="Baker R."/>
            <person name="Thomas B.C."/>
            <person name="Morowitz M.J."/>
            <person name="Banfield J.F."/>
        </authorList>
    </citation>
    <scope>NUCLEOTIDE SEQUENCE [LARGE SCALE GENOMIC DNA]</scope>
    <source>
        <strain evidence="2">S2_018_000_R3_110</strain>
    </source>
</reference>
<protein>
    <submittedName>
        <fullName evidence="2">Uncharacterized protein</fullName>
    </submittedName>
</protein>
<comment type="caution">
    <text evidence="2">The sequence shown here is derived from an EMBL/GenBank/DDBJ whole genome shotgun (WGS) entry which is preliminary data.</text>
</comment>
<evidence type="ECO:0000313" key="3">
    <source>
        <dbReference type="Proteomes" id="UP000248614"/>
    </source>
</evidence>
<feature type="region of interest" description="Disordered" evidence="1">
    <location>
        <begin position="1"/>
        <end position="44"/>
    </location>
</feature>
<gene>
    <name evidence="2" type="ORF">DI632_09700</name>
</gene>
<dbReference type="Proteomes" id="UP000248614">
    <property type="component" value="Unassembled WGS sequence"/>
</dbReference>
<organism evidence="2 3">
    <name type="scientific">Sphingomonas hengshuiensis</name>
    <dbReference type="NCBI Taxonomy" id="1609977"/>
    <lineage>
        <taxon>Bacteria</taxon>
        <taxon>Pseudomonadati</taxon>
        <taxon>Pseudomonadota</taxon>
        <taxon>Alphaproteobacteria</taxon>
        <taxon>Sphingomonadales</taxon>
        <taxon>Sphingomonadaceae</taxon>
        <taxon>Sphingomonas</taxon>
    </lineage>
</organism>
<dbReference type="AlphaFoldDB" id="A0A2W4Z656"/>
<evidence type="ECO:0000313" key="2">
    <source>
        <dbReference type="EMBL" id="PZO77196.1"/>
    </source>
</evidence>
<feature type="compositionally biased region" description="Basic and acidic residues" evidence="1">
    <location>
        <begin position="26"/>
        <end position="38"/>
    </location>
</feature>
<accession>A0A2W4Z656</accession>
<evidence type="ECO:0000256" key="1">
    <source>
        <dbReference type="SAM" id="MobiDB-lite"/>
    </source>
</evidence>
<name>A0A2W4Z656_9SPHN</name>
<sequence length="61" mass="7031">MHTILQRISRHLQETGTPETLFGRRAAGDPRLVGDLRNGRQPRPPLIARIEAYIDRQERAE</sequence>
<proteinExistence type="predicted"/>